<dbReference type="EMBL" id="RBNJ01014498">
    <property type="protein sequence ID" value="RUS24941.1"/>
    <property type="molecule type" value="Genomic_DNA"/>
</dbReference>
<evidence type="ECO:0000313" key="2">
    <source>
        <dbReference type="Proteomes" id="UP000274822"/>
    </source>
</evidence>
<dbReference type="Proteomes" id="UP000274822">
    <property type="component" value="Unassembled WGS sequence"/>
</dbReference>
<sequence length="182" mass="20059">MLHVYNTIPSCQTESNITASPHGGLLVEVALPARTVKLATVFPVCVPIRPAAHLAAGNVGLWHVGLWHVGLWRVGLWHVGLWHVGLWHVGLWHIRLWGVGLHELAGDHDGALATYAGSETLLGLDLGQVTFFESREPPEPGNLARRVSLAGQRASFPCSEGRGRVAYQGQIGRRRRWARRRE</sequence>
<evidence type="ECO:0000313" key="1">
    <source>
        <dbReference type="EMBL" id="RUS24941.1"/>
    </source>
</evidence>
<gene>
    <name evidence="1" type="ORF">BC938DRAFT_472848</name>
</gene>
<dbReference type="AlphaFoldDB" id="A0A433Q583"/>
<keyword evidence="2" id="KW-1185">Reference proteome</keyword>
<name>A0A433Q583_9FUNG</name>
<accession>A0A433Q583</accession>
<organism evidence="1 2">
    <name type="scientific">Jimgerdemannia flammicorona</name>
    <dbReference type="NCBI Taxonomy" id="994334"/>
    <lineage>
        <taxon>Eukaryota</taxon>
        <taxon>Fungi</taxon>
        <taxon>Fungi incertae sedis</taxon>
        <taxon>Mucoromycota</taxon>
        <taxon>Mucoromycotina</taxon>
        <taxon>Endogonomycetes</taxon>
        <taxon>Endogonales</taxon>
        <taxon>Endogonaceae</taxon>
        <taxon>Jimgerdemannia</taxon>
    </lineage>
</organism>
<reference evidence="1 2" key="1">
    <citation type="journal article" date="2018" name="New Phytol.">
        <title>Phylogenomics of Endogonaceae and evolution of mycorrhizas within Mucoromycota.</title>
        <authorList>
            <person name="Chang Y."/>
            <person name="Desiro A."/>
            <person name="Na H."/>
            <person name="Sandor L."/>
            <person name="Lipzen A."/>
            <person name="Clum A."/>
            <person name="Barry K."/>
            <person name="Grigoriev I.V."/>
            <person name="Martin F.M."/>
            <person name="Stajich J.E."/>
            <person name="Smith M.E."/>
            <person name="Bonito G."/>
            <person name="Spatafora J.W."/>
        </authorList>
    </citation>
    <scope>NUCLEOTIDE SEQUENCE [LARGE SCALE GENOMIC DNA]</scope>
    <source>
        <strain evidence="1 2">AD002</strain>
    </source>
</reference>
<proteinExistence type="predicted"/>
<comment type="caution">
    <text evidence="1">The sequence shown here is derived from an EMBL/GenBank/DDBJ whole genome shotgun (WGS) entry which is preliminary data.</text>
</comment>
<protein>
    <submittedName>
        <fullName evidence="1">Uncharacterized protein</fullName>
    </submittedName>
</protein>